<dbReference type="GO" id="GO:0005737">
    <property type="term" value="C:cytoplasm"/>
    <property type="evidence" value="ECO:0007669"/>
    <property type="project" value="TreeGrafter"/>
</dbReference>
<dbReference type="Gene3D" id="3.40.1360.10">
    <property type="match status" value="1"/>
</dbReference>
<dbReference type="GO" id="GO:0006269">
    <property type="term" value="P:DNA replication, synthesis of primer"/>
    <property type="evidence" value="ECO:0007669"/>
    <property type="project" value="TreeGrafter"/>
</dbReference>
<dbReference type="STRING" id="1188234.MALK_0230"/>
<proteinExistence type="predicted"/>
<dbReference type="Proteomes" id="UP000259864">
    <property type="component" value="Chromosome 1"/>
</dbReference>
<dbReference type="EMBL" id="LS991949">
    <property type="protein sequence ID" value="SYV90092.1"/>
    <property type="molecule type" value="Genomic_DNA"/>
</dbReference>
<accession>A0A3B0NZG6</accession>
<evidence type="ECO:0000313" key="2">
    <source>
        <dbReference type="EMBL" id="SYV90092.1"/>
    </source>
</evidence>
<dbReference type="InterPro" id="IPR050219">
    <property type="entry name" value="DnaG_primase"/>
</dbReference>
<dbReference type="InterPro" id="IPR006171">
    <property type="entry name" value="TOPRIM_dom"/>
</dbReference>
<protein>
    <submittedName>
        <fullName evidence="2">DNA primase</fullName>
        <ecNumber evidence="2">2.7.7.-</ecNumber>
    </submittedName>
</protein>
<keyword evidence="2" id="KW-0808">Transferase</keyword>
<feature type="non-terminal residue" evidence="2">
    <location>
        <position position="236"/>
    </location>
</feature>
<evidence type="ECO:0000313" key="3">
    <source>
        <dbReference type="Proteomes" id="UP000259864"/>
    </source>
</evidence>
<dbReference type="SUPFAM" id="SSF56731">
    <property type="entry name" value="DNA primase core"/>
    <property type="match status" value="1"/>
</dbReference>
<dbReference type="KEGG" id="mala:NCTC10135_00602"/>
<dbReference type="EC" id="2.7.7.-" evidence="2"/>
<dbReference type="CDD" id="cd03364">
    <property type="entry name" value="TOPRIM_DnaG_primases"/>
    <property type="match status" value="1"/>
</dbReference>
<gene>
    <name evidence="2" type="primary">dnaG_1</name>
    <name evidence="2" type="ORF">NCTC10135_00602</name>
</gene>
<dbReference type="Pfam" id="PF13155">
    <property type="entry name" value="Toprim_2"/>
    <property type="match status" value="1"/>
</dbReference>
<name>A0A3B0NZG6_9BACT</name>
<dbReference type="PANTHER" id="PTHR30313">
    <property type="entry name" value="DNA PRIMASE"/>
    <property type="match status" value="1"/>
</dbReference>
<keyword evidence="2" id="KW-0548">Nucleotidyltransferase</keyword>
<sequence>MGTSLSPYHLKELSNKTITLFFDNDQAGKNATLKSLRIILYYLEKYHLNINFIKNNLNKDPDELYNLDQGKTLEQLINQKIDLVEFIFNMFLEIHKSNNSEQTKFENYKQIFEYVYYLKEQLTIILQEKLQKNAILSEKLFQSYYKEHAKPNFPSDPFFKTKVFEKESSDQASINNKKEEIQQYQYFSNDLKNQNKISKLEIKKNNNKKNISAHGTLLKEILLITLFQPGFEAYFW</sequence>
<evidence type="ECO:0000259" key="1">
    <source>
        <dbReference type="PROSITE" id="PS50880"/>
    </source>
</evidence>
<dbReference type="GO" id="GO:0016779">
    <property type="term" value="F:nucleotidyltransferase activity"/>
    <property type="evidence" value="ECO:0007669"/>
    <property type="project" value="UniProtKB-KW"/>
</dbReference>
<dbReference type="InterPro" id="IPR034151">
    <property type="entry name" value="TOPRIM_DnaG_bac"/>
</dbReference>
<feature type="domain" description="Toprim" evidence="1">
    <location>
        <begin position="1"/>
        <end position="58"/>
    </location>
</feature>
<dbReference type="AlphaFoldDB" id="A0A3B0NZG6"/>
<dbReference type="PROSITE" id="PS50880">
    <property type="entry name" value="TOPRIM"/>
    <property type="match status" value="1"/>
</dbReference>
<reference evidence="3" key="1">
    <citation type="submission" date="2018-06" db="EMBL/GenBank/DDBJ databases">
        <authorList>
            <consortium name="Pathogen Informatics"/>
        </authorList>
    </citation>
    <scope>NUCLEOTIDE SEQUENCE [LARGE SCALE GENOMIC DNA]</scope>
    <source>
        <strain evidence="3">NCTC10135</strain>
    </source>
</reference>
<dbReference type="PANTHER" id="PTHR30313:SF2">
    <property type="entry name" value="DNA PRIMASE"/>
    <property type="match status" value="1"/>
</dbReference>
<organism evidence="2 3">
    <name type="scientific">Metamycoplasma alkalescens</name>
    <dbReference type="NCBI Taxonomy" id="45363"/>
    <lineage>
        <taxon>Bacteria</taxon>
        <taxon>Bacillati</taxon>
        <taxon>Mycoplasmatota</taxon>
        <taxon>Mycoplasmoidales</taxon>
        <taxon>Metamycoplasmataceae</taxon>
        <taxon>Metamycoplasma</taxon>
    </lineage>
</organism>